<dbReference type="InterPro" id="IPR023330">
    <property type="entry name" value="Rhabdovirus_ncapsid_N"/>
</dbReference>
<evidence type="ECO:0000256" key="8">
    <source>
        <dbReference type="ARBA" id="ARBA00023086"/>
    </source>
</evidence>
<keyword evidence="4" id="KW-1139">Helical capsid protein</keyword>
<dbReference type="RefSeq" id="YP_010798329.1">
    <property type="nucleotide sequence ID" value="NC_076415.1"/>
</dbReference>
<evidence type="ECO:0000313" key="15">
    <source>
        <dbReference type="Proteomes" id="UP000681618"/>
    </source>
</evidence>
<organism evidence="14 15">
    <name type="scientific">Blanchseco virus</name>
    <dbReference type="NCBI Taxonomy" id="2704630"/>
    <lineage>
        <taxon>Viruses</taxon>
        <taxon>Riboviria</taxon>
        <taxon>Orthornavirae</taxon>
        <taxon>Negarnaviricota</taxon>
        <taxon>Haploviricotina</taxon>
        <taxon>Monjiviricetes</taxon>
        <taxon>Mononegavirales</taxon>
        <taxon>Rhabdoviridae</taxon>
        <taxon>Alpharhabdovirinae</taxon>
        <taxon>Alpharicinrhavirus</taxon>
        <taxon>Alpharicinrhavirus blanchseco</taxon>
    </lineage>
</organism>
<evidence type="ECO:0000256" key="2">
    <source>
        <dbReference type="ARBA" id="ARBA00004328"/>
    </source>
</evidence>
<sequence length="464" mass="51075">MADESAVVAPKAVPAPSIRASTKPTKGTLHKSSREKVPLPLQGCPDKEPVEFPHKWFEENAGKKPFFTYVPLTLADKELAGAVKAGLDSGDAPLDLVICFLVKALQNFKVTLSEDWSSYGIIIGKKGEDISPMDIITATPEGTPITLGRVGEEFPDLNAIYLITCLYRISLLKHRGAMDSYISEVKTRLKTLGATLMTAGMMSCFDTTPSGIEAWCVNPPLRKIMAAIDMFLTRANVGPLSPVKVGTIVSRGRDCGAWSDLLRLQETLGMETQGALAWILSPTVIKEIEQMANQKEEMWDFYGYFYYLSDMGLSKKSPYSSGANPGMHFLCNTIAFFLGAKAAPNTLWIEAPKLATLLNSALLTAYALRAPEELRPIYSENAEQEALITKIAEKQEGASGETESEDIDKEPVRAKWADWMQYYMALDWVAPRKAVEWAQRVAGGHVAPREHTLAHKLVELVKTL</sequence>
<dbReference type="GO" id="GO:0003723">
    <property type="term" value="F:RNA binding"/>
    <property type="evidence" value="ECO:0007669"/>
    <property type="project" value="UniProtKB-KW"/>
</dbReference>
<keyword evidence="10" id="KW-0687">Ribonucleoprotein</keyword>
<evidence type="ECO:0000259" key="13">
    <source>
        <dbReference type="Pfam" id="PF00945"/>
    </source>
</evidence>
<dbReference type="Proteomes" id="UP000681618">
    <property type="component" value="Segment"/>
</dbReference>
<dbReference type="GeneID" id="80536490"/>
<evidence type="ECO:0000256" key="11">
    <source>
        <dbReference type="ARBA" id="ARBA00033344"/>
    </source>
</evidence>
<feature type="domain" description="Rhabdovirus nucleocapsid" evidence="13">
    <location>
        <begin position="46"/>
        <end position="441"/>
    </location>
</feature>
<evidence type="ECO:0000256" key="1">
    <source>
        <dbReference type="ARBA" id="ARBA00004192"/>
    </source>
</evidence>
<keyword evidence="6" id="KW-0946">Virion</keyword>
<evidence type="ECO:0000256" key="10">
    <source>
        <dbReference type="ARBA" id="ARBA00023274"/>
    </source>
</evidence>
<keyword evidence="8 14" id="KW-0543">Viral nucleoprotein</keyword>
<feature type="compositionally biased region" description="Low complexity" evidence="12">
    <location>
        <begin position="1"/>
        <end position="16"/>
    </location>
</feature>
<evidence type="ECO:0000256" key="9">
    <source>
        <dbReference type="ARBA" id="ARBA00023200"/>
    </source>
</evidence>
<dbReference type="InterPro" id="IPR000448">
    <property type="entry name" value="Rhabdo_ncapsid"/>
</dbReference>
<keyword evidence="9" id="KW-1035">Host cytoplasm</keyword>
<keyword evidence="5" id="KW-0167">Capsid protein</keyword>
<evidence type="ECO:0000256" key="3">
    <source>
        <dbReference type="ARBA" id="ARBA00014389"/>
    </source>
</evidence>
<name>A0A5B8HB23_9RHAB</name>
<dbReference type="GO" id="GO:0019029">
    <property type="term" value="C:helical viral capsid"/>
    <property type="evidence" value="ECO:0007669"/>
    <property type="project" value="UniProtKB-KW"/>
</dbReference>
<dbReference type="Gene3D" id="1.10.3610.10">
    <property type="entry name" value="Nucleoprotein"/>
    <property type="match status" value="1"/>
</dbReference>
<feature type="region of interest" description="Disordered" evidence="12">
    <location>
        <begin position="1"/>
        <end position="44"/>
    </location>
</feature>
<dbReference type="Gene3D" id="1.10.3570.10">
    <property type="entry name" value="Rhabdovirus nucleocapsid protein like domain"/>
    <property type="match status" value="1"/>
</dbReference>
<reference evidence="14" key="1">
    <citation type="journal article" date="2019" name="Sci. Rep.">
        <title>Viral Diversity of Tick Species Parasitizing Cattle and Dogs in Trinidad and Tobago.</title>
        <authorList>
            <person name="Sameroff S."/>
            <person name="Tokarz R."/>
            <person name="Charles R.A."/>
            <person name="Jain K."/>
            <person name="Oleynik A."/>
            <person name="Che X."/>
            <person name="Georges K."/>
            <person name="Carrington C.V."/>
            <person name="Lipkin W.I."/>
            <person name="Oura C."/>
        </authorList>
    </citation>
    <scope>NUCLEOTIDE SEQUENCE</scope>
    <source>
        <strain evidence="14">TTP-Pool-17</strain>
    </source>
</reference>
<dbReference type="GO" id="GO:0019013">
    <property type="term" value="C:viral nucleocapsid"/>
    <property type="evidence" value="ECO:0007669"/>
    <property type="project" value="UniProtKB-KW"/>
</dbReference>
<dbReference type="EMBL" id="MN025503">
    <property type="protein sequence ID" value="QDW81034.1"/>
    <property type="molecule type" value="Viral_cRNA"/>
</dbReference>
<dbReference type="KEGG" id="vg:80536490"/>
<dbReference type="Pfam" id="PF00945">
    <property type="entry name" value="Rhabdo_ncap"/>
    <property type="match status" value="1"/>
</dbReference>
<keyword evidence="7" id="KW-0694">RNA-binding</keyword>
<dbReference type="GO" id="GO:0030430">
    <property type="term" value="C:host cell cytoplasm"/>
    <property type="evidence" value="ECO:0007669"/>
    <property type="project" value="UniProtKB-SubCell"/>
</dbReference>
<keyword evidence="15" id="KW-1185">Reference proteome</keyword>
<proteinExistence type="predicted"/>
<reference evidence="14" key="2">
    <citation type="submission" date="2019-06" db="EMBL/GenBank/DDBJ databases">
        <authorList>
            <person name="Sameroff S.C."/>
            <person name="Tokarz R."/>
            <person name="Charles R."/>
            <person name="Jain K."/>
            <person name="Oleynik A."/>
            <person name="Che X."/>
            <person name="Georges K."/>
            <person name="Carrington C."/>
            <person name="Lipkin W.I."/>
            <person name="Oura C."/>
        </authorList>
    </citation>
    <scope>NUCLEOTIDE SEQUENCE</scope>
    <source>
        <strain evidence="14">TTP-Pool-17</strain>
    </source>
</reference>
<evidence type="ECO:0000313" key="14">
    <source>
        <dbReference type="EMBL" id="QDW81034.1"/>
    </source>
</evidence>
<evidence type="ECO:0000256" key="5">
    <source>
        <dbReference type="ARBA" id="ARBA00022561"/>
    </source>
</evidence>
<dbReference type="InterPro" id="IPR023331">
    <property type="entry name" value="Rhabdovirus_ncapsid_C"/>
</dbReference>
<dbReference type="GO" id="GO:1990904">
    <property type="term" value="C:ribonucleoprotein complex"/>
    <property type="evidence" value="ECO:0007669"/>
    <property type="project" value="UniProtKB-KW"/>
</dbReference>
<accession>A0A5B8HB23</accession>
<dbReference type="SUPFAM" id="SSF140809">
    <property type="entry name" value="Rhabdovirus nucleoprotein-like"/>
    <property type="match status" value="1"/>
</dbReference>
<evidence type="ECO:0000256" key="12">
    <source>
        <dbReference type="SAM" id="MobiDB-lite"/>
    </source>
</evidence>
<evidence type="ECO:0000256" key="4">
    <source>
        <dbReference type="ARBA" id="ARBA00022497"/>
    </source>
</evidence>
<evidence type="ECO:0000256" key="7">
    <source>
        <dbReference type="ARBA" id="ARBA00022884"/>
    </source>
</evidence>
<evidence type="ECO:0000256" key="6">
    <source>
        <dbReference type="ARBA" id="ARBA00022844"/>
    </source>
</evidence>
<dbReference type="InterPro" id="IPR035961">
    <property type="entry name" value="Rhabdovirus_nucleoprotein-like"/>
</dbReference>
<protein>
    <recommendedName>
        <fullName evidence="3">Nucleoprotein</fullName>
    </recommendedName>
    <alternativeName>
        <fullName evidence="11">Nucleocapsid protein</fullName>
    </alternativeName>
</protein>
<comment type="subcellular location">
    <subcellularLocation>
        <location evidence="1">Host cytoplasm</location>
    </subcellularLocation>
    <subcellularLocation>
        <location evidence="2">Virion</location>
    </subcellularLocation>
</comment>